<dbReference type="InterPro" id="IPR027417">
    <property type="entry name" value="P-loop_NTPase"/>
</dbReference>
<comment type="caution">
    <text evidence="1">The sequence shown here is derived from an EMBL/GenBank/DDBJ whole genome shotgun (WGS) entry which is preliminary data.</text>
</comment>
<evidence type="ECO:0000313" key="1">
    <source>
        <dbReference type="EMBL" id="KAA6327435.1"/>
    </source>
</evidence>
<reference evidence="1" key="1">
    <citation type="submission" date="2019-03" db="EMBL/GenBank/DDBJ databases">
        <title>Single cell metagenomics reveals metabolic interactions within the superorganism composed of flagellate Streblomastix strix and complex community of Bacteroidetes bacteria on its surface.</title>
        <authorList>
            <person name="Treitli S.C."/>
            <person name="Kolisko M."/>
            <person name="Husnik F."/>
            <person name="Keeling P."/>
            <person name="Hampl V."/>
        </authorList>
    </citation>
    <scope>NUCLEOTIDE SEQUENCE</scope>
    <source>
        <strain evidence="1">STM</strain>
    </source>
</reference>
<proteinExistence type="predicted"/>
<dbReference type="Gene3D" id="3.40.50.300">
    <property type="entry name" value="P-loop containing nucleotide triphosphate hydrolases"/>
    <property type="match status" value="1"/>
</dbReference>
<protein>
    <submittedName>
        <fullName evidence="1">Uncharacterized protein</fullName>
    </submittedName>
</protein>
<gene>
    <name evidence="1" type="ORF">EZS27_023573</name>
</gene>
<sequence>MGKIENISAILGRIKEHGMFQAITRYPYLPLDREAAIEIVDSIGKSRNPKFQIDNENRFTYENMIRWIHADPDMKRLDPETKEAVPGRLDAGIYLAGNTGSGKSWALEIMAAYAMVYNFQIQMGETKRCLYWNNIRADALCDEYTTGGSLLRFKKMNLIGIQDLGAEPAESMYMGNRINVLRQILEHRGDRTDQLTLITSNLPMNHQRLIDRYDHRVASRLCEMCNYFEIAGKDRRKI</sequence>
<dbReference type="EMBL" id="SNRY01001992">
    <property type="protein sequence ID" value="KAA6327435.1"/>
    <property type="molecule type" value="Genomic_DNA"/>
</dbReference>
<organism evidence="1">
    <name type="scientific">termite gut metagenome</name>
    <dbReference type="NCBI Taxonomy" id="433724"/>
    <lineage>
        <taxon>unclassified sequences</taxon>
        <taxon>metagenomes</taxon>
        <taxon>organismal metagenomes</taxon>
    </lineage>
</organism>
<accession>A0A5J4R1L1</accession>
<dbReference type="AlphaFoldDB" id="A0A5J4R1L1"/>
<name>A0A5J4R1L1_9ZZZZ</name>
<dbReference type="SUPFAM" id="SSF52540">
    <property type="entry name" value="P-loop containing nucleoside triphosphate hydrolases"/>
    <property type="match status" value="1"/>
</dbReference>